<reference evidence="1 2" key="1">
    <citation type="submission" date="2015-08" db="EMBL/GenBank/DDBJ databases">
        <authorList>
            <person name="Babu N.S."/>
            <person name="Beckwith C.J."/>
            <person name="Beseler K.G."/>
            <person name="Brison A."/>
            <person name="Carone J.V."/>
            <person name="Caskin T.P."/>
            <person name="Diamond M."/>
            <person name="Durham M.E."/>
            <person name="Foxe J.M."/>
            <person name="Go M."/>
            <person name="Henderson B.A."/>
            <person name="Jones I.B."/>
            <person name="McGettigan J.A."/>
            <person name="Micheletti S.J."/>
            <person name="Nasrallah M.E."/>
            <person name="Ortiz D."/>
            <person name="Piller C.R."/>
            <person name="Privatt S.R."/>
            <person name="Schneider S.L."/>
            <person name="Sharp S."/>
            <person name="Smith T.C."/>
            <person name="Stanton J.D."/>
            <person name="Ullery H.E."/>
            <person name="Wilson R.J."/>
            <person name="Serrano M.G."/>
            <person name="Buck G."/>
            <person name="Lee V."/>
            <person name="Wang Y."/>
            <person name="Carvalho R."/>
            <person name="Voegtly L."/>
            <person name="Shi R."/>
            <person name="Duckworth R."/>
            <person name="Johnson A."/>
            <person name="Loviza R."/>
            <person name="Walstead R."/>
            <person name="Shah Z."/>
            <person name="Kiflezghi M."/>
            <person name="Wade K."/>
            <person name="Ball S.L."/>
            <person name="Bradley K.W."/>
            <person name="Asai D.J."/>
            <person name="Bowman C.A."/>
            <person name="Russell D.A."/>
            <person name="Pope W.H."/>
            <person name="Jacobs-Sera D."/>
            <person name="Hendrix R.W."/>
            <person name="Hatfull G.F."/>
        </authorList>
    </citation>
    <scope>NUCLEOTIDE SEQUENCE [LARGE SCALE GENOMIC DNA]</scope>
    <source>
        <strain evidence="1 2">DSM 27648</strain>
    </source>
</reference>
<protein>
    <submittedName>
        <fullName evidence="1">Lead, cadmium, zinc and mercury transporting ATPase</fullName>
    </submittedName>
</protein>
<evidence type="ECO:0000313" key="2">
    <source>
        <dbReference type="Proteomes" id="UP000064967"/>
    </source>
</evidence>
<proteinExistence type="predicted"/>
<sequence>MSLFVVVELNVGRVWLDWLNVGRVWLDWLNVGRVWLDSTSVGSGSRLNVGRVWLLGLTENRRAHVENGWAAPTSS</sequence>
<keyword evidence="2" id="KW-1185">Reference proteome</keyword>
<dbReference type="EMBL" id="CP012333">
    <property type="protein sequence ID" value="AKV02629.1"/>
    <property type="molecule type" value="Genomic_DNA"/>
</dbReference>
<organism evidence="1 2">
    <name type="scientific">Labilithrix luteola</name>
    <dbReference type="NCBI Taxonomy" id="1391654"/>
    <lineage>
        <taxon>Bacteria</taxon>
        <taxon>Pseudomonadati</taxon>
        <taxon>Myxococcota</taxon>
        <taxon>Polyangia</taxon>
        <taxon>Polyangiales</taxon>
        <taxon>Labilitrichaceae</taxon>
        <taxon>Labilithrix</taxon>
    </lineage>
</organism>
<gene>
    <name evidence="1" type="ORF">AKJ09_09292</name>
</gene>
<accession>A0A0K1QA61</accession>
<dbReference type="KEGG" id="llu:AKJ09_09292"/>
<dbReference type="STRING" id="1391654.AKJ09_09292"/>
<dbReference type="AlphaFoldDB" id="A0A0K1QA61"/>
<evidence type="ECO:0000313" key="1">
    <source>
        <dbReference type="EMBL" id="AKV02629.1"/>
    </source>
</evidence>
<name>A0A0K1QA61_9BACT</name>
<dbReference type="Proteomes" id="UP000064967">
    <property type="component" value="Chromosome"/>
</dbReference>